<dbReference type="GO" id="GO:0005737">
    <property type="term" value="C:cytoplasm"/>
    <property type="evidence" value="ECO:0007669"/>
    <property type="project" value="TreeGrafter"/>
</dbReference>
<dbReference type="RefSeq" id="WP_088421793.1">
    <property type="nucleotide sequence ID" value="NZ_NJBA01000018.1"/>
</dbReference>
<dbReference type="NCBIfam" id="TIGR00654">
    <property type="entry name" value="PhzF_family"/>
    <property type="match status" value="1"/>
</dbReference>
<gene>
    <name evidence="3" type="ORF">CEG18_28795</name>
</gene>
<reference evidence="3 4" key="1">
    <citation type="submission" date="2017-06" db="EMBL/GenBank/DDBJ databases">
        <title>Draft genome of Pseudomonas nitroreducens DF05.</title>
        <authorList>
            <person name="Iyer R."/>
        </authorList>
    </citation>
    <scope>NUCLEOTIDE SEQUENCE [LARGE SCALE GENOMIC DNA]</scope>
    <source>
        <strain evidence="3 4">DF05</strain>
    </source>
</reference>
<evidence type="ECO:0000313" key="3">
    <source>
        <dbReference type="EMBL" id="OWP47451.1"/>
    </source>
</evidence>
<sequence>MPHSLKFEQVDVFAERPYEGNALAVVVDADELTTDQMQAFARWTQLSETTFLLKPRAPEAHYRVRIFTPLRELPFAGHPTLGSCQVWLNQQDNLEPHEIIQECSAGLIRVRKQGLRLAFSAPPLLRSGPLDSMTLQLIEQGLGLHAGQIRASQWVDNGPGWAGVLLASRDEVLGIRPDYAALQGLNVGVIAPWSGPGAEADVEVRTFMGEECNEDPVTGSLNAGLAQWLIGAGVLSNLYTVSQGTSVGRRGRLQIESVNGTIWVGGEVQPCISGIAVF</sequence>
<dbReference type="InterPro" id="IPR003719">
    <property type="entry name" value="Phenazine_PhzF-like"/>
</dbReference>
<feature type="active site" evidence="2">
    <location>
        <position position="48"/>
    </location>
</feature>
<evidence type="ECO:0000256" key="1">
    <source>
        <dbReference type="ARBA" id="ARBA00008270"/>
    </source>
</evidence>
<evidence type="ECO:0000313" key="4">
    <source>
        <dbReference type="Proteomes" id="UP000198145"/>
    </source>
</evidence>
<organism evidence="3 4">
    <name type="scientific">Pseudomonas nitroreducens</name>
    <dbReference type="NCBI Taxonomy" id="46680"/>
    <lineage>
        <taxon>Bacteria</taxon>
        <taxon>Pseudomonadati</taxon>
        <taxon>Pseudomonadota</taxon>
        <taxon>Gammaproteobacteria</taxon>
        <taxon>Pseudomonadales</taxon>
        <taxon>Pseudomonadaceae</taxon>
        <taxon>Pseudomonas</taxon>
    </lineage>
</organism>
<dbReference type="PIRSF" id="PIRSF016184">
    <property type="entry name" value="PhzC_PhzF"/>
    <property type="match status" value="1"/>
</dbReference>
<dbReference type="Proteomes" id="UP000198145">
    <property type="component" value="Unassembled WGS sequence"/>
</dbReference>
<proteinExistence type="inferred from homology"/>
<dbReference type="Pfam" id="PF02567">
    <property type="entry name" value="PhzC-PhzF"/>
    <property type="match status" value="1"/>
</dbReference>
<dbReference type="GO" id="GO:0016853">
    <property type="term" value="F:isomerase activity"/>
    <property type="evidence" value="ECO:0007669"/>
    <property type="project" value="TreeGrafter"/>
</dbReference>
<dbReference type="PANTHER" id="PTHR13774:SF32">
    <property type="entry name" value="ANTISENSE-ENHANCING SEQUENCE 1"/>
    <property type="match status" value="1"/>
</dbReference>
<comment type="caution">
    <text evidence="3">The sequence shown here is derived from an EMBL/GenBank/DDBJ whole genome shotgun (WGS) entry which is preliminary data.</text>
</comment>
<dbReference type="EMBL" id="NJBA01000018">
    <property type="protein sequence ID" value="OWP47451.1"/>
    <property type="molecule type" value="Genomic_DNA"/>
</dbReference>
<dbReference type="PANTHER" id="PTHR13774">
    <property type="entry name" value="PHENAZINE BIOSYNTHESIS PROTEIN"/>
    <property type="match status" value="1"/>
</dbReference>
<name>A0A246F350_PSENT</name>
<accession>A0A246F350</accession>
<dbReference type="Gene3D" id="3.10.310.10">
    <property type="entry name" value="Diaminopimelate Epimerase, Chain A, domain 1"/>
    <property type="match status" value="2"/>
</dbReference>
<dbReference type="AlphaFoldDB" id="A0A246F350"/>
<comment type="similarity">
    <text evidence="1">Belongs to the PhzF family.</text>
</comment>
<evidence type="ECO:0000256" key="2">
    <source>
        <dbReference type="PIRSR" id="PIRSR016184-1"/>
    </source>
</evidence>
<protein>
    <submittedName>
        <fullName evidence="3">Phenazine biosynthesis protein PhzF</fullName>
    </submittedName>
</protein>
<dbReference type="SUPFAM" id="SSF54506">
    <property type="entry name" value="Diaminopimelate epimerase-like"/>
    <property type="match status" value="1"/>
</dbReference>